<evidence type="ECO:0000313" key="1">
    <source>
        <dbReference type="EMBL" id="QPC81249.1"/>
    </source>
</evidence>
<dbReference type="AlphaFoldDB" id="A0A7S8E6G1"/>
<protein>
    <submittedName>
        <fullName evidence="1">Uncharacterized protein</fullName>
    </submittedName>
</protein>
<name>A0A7S8E6G1_9CHLR</name>
<organism evidence="1 2">
    <name type="scientific">Phototrophicus methaneseepsis</name>
    <dbReference type="NCBI Taxonomy" id="2710758"/>
    <lineage>
        <taxon>Bacteria</taxon>
        <taxon>Bacillati</taxon>
        <taxon>Chloroflexota</taxon>
        <taxon>Candidatus Thermofontia</taxon>
        <taxon>Phototrophicales</taxon>
        <taxon>Phototrophicaceae</taxon>
        <taxon>Phototrophicus</taxon>
    </lineage>
</organism>
<gene>
    <name evidence="1" type="ORF">G4Y79_16230</name>
</gene>
<dbReference type="RefSeq" id="WP_195169322.1">
    <property type="nucleotide sequence ID" value="NZ_CP062983.1"/>
</dbReference>
<dbReference type="Proteomes" id="UP000594468">
    <property type="component" value="Chromosome"/>
</dbReference>
<reference evidence="1 2" key="1">
    <citation type="submission" date="2020-02" db="EMBL/GenBank/DDBJ databases">
        <authorList>
            <person name="Zheng R.K."/>
            <person name="Sun C.M."/>
        </authorList>
    </citation>
    <scope>NUCLEOTIDE SEQUENCE [LARGE SCALE GENOMIC DNA]</scope>
    <source>
        <strain evidence="2">rifampicinis</strain>
    </source>
</reference>
<dbReference type="EMBL" id="CP062983">
    <property type="protein sequence ID" value="QPC81249.1"/>
    <property type="molecule type" value="Genomic_DNA"/>
</dbReference>
<sequence>MQVPRHWRMKQQLYRLNGVRYSDGNATMLNRPVAVVAVATTVAEVATKVSTEKPVRVA</sequence>
<evidence type="ECO:0000313" key="2">
    <source>
        <dbReference type="Proteomes" id="UP000594468"/>
    </source>
</evidence>
<dbReference type="KEGG" id="pmet:G4Y79_16230"/>
<accession>A0A7S8E6G1</accession>
<keyword evidence="2" id="KW-1185">Reference proteome</keyword>
<proteinExistence type="predicted"/>